<dbReference type="RefSeq" id="WP_088563050.1">
    <property type="nucleotide sequence ID" value="NZ_FYEH01000021.1"/>
</dbReference>
<dbReference type="SUPFAM" id="SSF48498">
    <property type="entry name" value="Tetracyclin repressor-like, C-terminal domain"/>
    <property type="match status" value="1"/>
</dbReference>
<evidence type="ECO:0000256" key="3">
    <source>
        <dbReference type="ARBA" id="ARBA00023163"/>
    </source>
</evidence>
<evidence type="ECO:0000313" key="7">
    <source>
        <dbReference type="Proteomes" id="UP000197065"/>
    </source>
</evidence>
<gene>
    <name evidence="6" type="ORF">SAMN07250955_12142</name>
</gene>
<name>A0A212S339_9PROT</name>
<dbReference type="PROSITE" id="PS50977">
    <property type="entry name" value="HTH_TETR_2"/>
    <property type="match status" value="1"/>
</dbReference>
<feature type="DNA-binding region" description="H-T-H motif" evidence="4">
    <location>
        <begin position="40"/>
        <end position="59"/>
    </location>
</feature>
<organism evidence="6 7">
    <name type="scientific">Arboricoccus pini</name>
    <dbReference type="NCBI Taxonomy" id="1963835"/>
    <lineage>
        <taxon>Bacteria</taxon>
        <taxon>Pseudomonadati</taxon>
        <taxon>Pseudomonadota</taxon>
        <taxon>Alphaproteobacteria</taxon>
        <taxon>Geminicoccales</taxon>
        <taxon>Geminicoccaceae</taxon>
        <taxon>Arboricoccus</taxon>
    </lineage>
</organism>
<keyword evidence="1" id="KW-0805">Transcription regulation</keyword>
<dbReference type="SUPFAM" id="SSF46689">
    <property type="entry name" value="Homeodomain-like"/>
    <property type="match status" value="1"/>
</dbReference>
<dbReference type="Gene3D" id="1.10.357.10">
    <property type="entry name" value="Tetracycline Repressor, domain 2"/>
    <property type="match status" value="1"/>
</dbReference>
<protein>
    <submittedName>
        <fullName evidence="6">Transcriptional regulator, TetR family</fullName>
    </submittedName>
</protein>
<keyword evidence="2 4" id="KW-0238">DNA-binding</keyword>
<feature type="domain" description="HTH tetR-type" evidence="5">
    <location>
        <begin position="17"/>
        <end position="77"/>
    </location>
</feature>
<dbReference type="OrthoDB" id="9803547at2"/>
<evidence type="ECO:0000256" key="1">
    <source>
        <dbReference type="ARBA" id="ARBA00023015"/>
    </source>
</evidence>
<dbReference type="Proteomes" id="UP000197065">
    <property type="component" value="Unassembled WGS sequence"/>
</dbReference>
<evidence type="ECO:0000259" key="5">
    <source>
        <dbReference type="PROSITE" id="PS50977"/>
    </source>
</evidence>
<dbReference type="AlphaFoldDB" id="A0A212S339"/>
<proteinExistence type="predicted"/>
<dbReference type="InterPro" id="IPR036271">
    <property type="entry name" value="Tet_transcr_reg_TetR-rel_C_sf"/>
</dbReference>
<evidence type="ECO:0000256" key="2">
    <source>
        <dbReference type="ARBA" id="ARBA00023125"/>
    </source>
</evidence>
<dbReference type="PRINTS" id="PR00455">
    <property type="entry name" value="HTHTETR"/>
</dbReference>
<dbReference type="EMBL" id="FYEH01000021">
    <property type="protein sequence ID" value="SNB79540.1"/>
    <property type="molecule type" value="Genomic_DNA"/>
</dbReference>
<accession>A0A212S339</accession>
<dbReference type="InterPro" id="IPR009057">
    <property type="entry name" value="Homeodomain-like_sf"/>
</dbReference>
<keyword evidence="7" id="KW-1185">Reference proteome</keyword>
<dbReference type="InterPro" id="IPR050109">
    <property type="entry name" value="HTH-type_TetR-like_transc_reg"/>
</dbReference>
<keyword evidence="3" id="KW-0804">Transcription</keyword>
<dbReference type="GO" id="GO:0000976">
    <property type="term" value="F:transcription cis-regulatory region binding"/>
    <property type="evidence" value="ECO:0007669"/>
    <property type="project" value="TreeGrafter"/>
</dbReference>
<evidence type="ECO:0000313" key="6">
    <source>
        <dbReference type="EMBL" id="SNB79540.1"/>
    </source>
</evidence>
<evidence type="ECO:0000256" key="4">
    <source>
        <dbReference type="PROSITE-ProRule" id="PRU00335"/>
    </source>
</evidence>
<reference evidence="6 7" key="1">
    <citation type="submission" date="2017-06" db="EMBL/GenBank/DDBJ databases">
        <authorList>
            <person name="Kim H.J."/>
            <person name="Triplett B.A."/>
        </authorList>
    </citation>
    <scope>NUCLEOTIDE SEQUENCE [LARGE SCALE GENOMIC DNA]</scope>
    <source>
        <strain evidence="6 7">B29T1</strain>
    </source>
</reference>
<dbReference type="PANTHER" id="PTHR30055:SF240">
    <property type="entry name" value="HTH-TYPE TRANSCRIPTIONAL REGULATOR ACRR"/>
    <property type="match status" value="1"/>
</dbReference>
<sequence>MGALELPASSGRALPPDGRAAAILDAALDLFSTRDFASVSMREVADRCGVNVALIYYYFAGKNDLCHAALELAVNRTLERYRARSTDGNPVGALTDWFNVNIEMFESLRKMARIMIAYRGSLQDDRRLNELIDYLYERERQILRACLEDGMAAGLFRRLDVDRTIRFISIQIDGLLFVAMTRPSTDIKALAADSWADLQEHVLAVTS</sequence>
<dbReference type="InterPro" id="IPR001647">
    <property type="entry name" value="HTH_TetR"/>
</dbReference>
<dbReference type="GO" id="GO:0003700">
    <property type="term" value="F:DNA-binding transcription factor activity"/>
    <property type="evidence" value="ECO:0007669"/>
    <property type="project" value="TreeGrafter"/>
</dbReference>
<dbReference type="PANTHER" id="PTHR30055">
    <property type="entry name" value="HTH-TYPE TRANSCRIPTIONAL REGULATOR RUTR"/>
    <property type="match status" value="1"/>
</dbReference>
<dbReference type="Pfam" id="PF00440">
    <property type="entry name" value="TetR_N"/>
    <property type="match status" value="1"/>
</dbReference>